<comment type="catalytic activity">
    <reaction evidence="5">
        <text>(6S)-5-formyl-5,6,7,8-tetrahydrofolate + ATP = (6R)-5,10-methenyltetrahydrofolate + ADP + phosphate</text>
        <dbReference type="Rhea" id="RHEA:10488"/>
        <dbReference type="ChEBI" id="CHEBI:30616"/>
        <dbReference type="ChEBI" id="CHEBI:43474"/>
        <dbReference type="ChEBI" id="CHEBI:57455"/>
        <dbReference type="ChEBI" id="CHEBI:57457"/>
        <dbReference type="ChEBI" id="CHEBI:456216"/>
        <dbReference type="EC" id="6.3.3.2"/>
    </reaction>
</comment>
<organism evidence="7 8">
    <name type="scientific">SAR86 cluster bacterium</name>
    <dbReference type="NCBI Taxonomy" id="2030880"/>
    <lineage>
        <taxon>Bacteria</taxon>
        <taxon>Pseudomonadati</taxon>
        <taxon>Pseudomonadota</taxon>
        <taxon>Gammaproteobacteria</taxon>
        <taxon>SAR86 cluster</taxon>
    </lineage>
</organism>
<comment type="similarity">
    <text evidence="1 5">Belongs to the 5-formyltetrahydrofolate cyclo-ligase family.</text>
</comment>
<evidence type="ECO:0000313" key="8">
    <source>
        <dbReference type="Proteomes" id="UP000218327"/>
    </source>
</evidence>
<keyword evidence="5" id="KW-0460">Magnesium</keyword>
<dbReference type="InterPro" id="IPR037171">
    <property type="entry name" value="NagB/RpiA_transferase-like"/>
</dbReference>
<dbReference type="GO" id="GO:0035999">
    <property type="term" value="P:tetrahydrofolate interconversion"/>
    <property type="evidence" value="ECO:0007669"/>
    <property type="project" value="TreeGrafter"/>
</dbReference>
<name>A0A2A5B3V2_9GAMM</name>
<dbReference type="PIRSF" id="PIRSF006806">
    <property type="entry name" value="FTHF_cligase"/>
    <property type="match status" value="1"/>
</dbReference>
<dbReference type="GO" id="GO:0005524">
    <property type="term" value="F:ATP binding"/>
    <property type="evidence" value="ECO:0007669"/>
    <property type="project" value="UniProtKB-KW"/>
</dbReference>
<comment type="cofactor">
    <cofactor evidence="5">
        <name>Mg(2+)</name>
        <dbReference type="ChEBI" id="CHEBI:18420"/>
    </cofactor>
</comment>
<dbReference type="Proteomes" id="UP000218327">
    <property type="component" value="Unassembled WGS sequence"/>
</dbReference>
<dbReference type="PANTHER" id="PTHR23407">
    <property type="entry name" value="ATPASE INHIBITOR/5-FORMYLTETRAHYDROFOLATE CYCLO-LIGASE"/>
    <property type="match status" value="1"/>
</dbReference>
<gene>
    <name evidence="7" type="ORF">COA96_06890</name>
</gene>
<dbReference type="GO" id="GO:0009396">
    <property type="term" value="P:folic acid-containing compound biosynthetic process"/>
    <property type="evidence" value="ECO:0007669"/>
    <property type="project" value="TreeGrafter"/>
</dbReference>
<accession>A0A2A5B3V2</accession>
<evidence type="ECO:0000256" key="6">
    <source>
        <dbReference type="SAM" id="MobiDB-lite"/>
    </source>
</evidence>
<dbReference type="AlphaFoldDB" id="A0A2A5B3V2"/>
<dbReference type="NCBIfam" id="TIGR02727">
    <property type="entry name" value="MTHFS_bact"/>
    <property type="match status" value="1"/>
</dbReference>
<feature type="binding site" evidence="4">
    <location>
        <begin position="6"/>
        <end position="10"/>
    </location>
    <ligand>
        <name>ATP</name>
        <dbReference type="ChEBI" id="CHEBI:30616"/>
    </ligand>
</feature>
<keyword evidence="5" id="KW-0479">Metal-binding</keyword>
<evidence type="ECO:0000256" key="5">
    <source>
        <dbReference type="RuleBase" id="RU361279"/>
    </source>
</evidence>
<dbReference type="EMBL" id="NVVJ01000015">
    <property type="protein sequence ID" value="PCJ25746.1"/>
    <property type="molecule type" value="Genomic_DNA"/>
</dbReference>
<feature type="compositionally biased region" description="Polar residues" evidence="6">
    <location>
        <begin position="10"/>
        <end position="25"/>
    </location>
</feature>
<keyword evidence="2 4" id="KW-0547">Nucleotide-binding</keyword>
<proteinExistence type="inferred from homology"/>
<feature type="region of interest" description="Disordered" evidence="6">
    <location>
        <begin position="1"/>
        <end position="25"/>
    </location>
</feature>
<dbReference type="Pfam" id="PF01812">
    <property type="entry name" value="5-FTHF_cyc-lig"/>
    <property type="match status" value="1"/>
</dbReference>
<evidence type="ECO:0000313" key="7">
    <source>
        <dbReference type="EMBL" id="PCJ25746.1"/>
    </source>
</evidence>
<dbReference type="InterPro" id="IPR002698">
    <property type="entry name" value="FTHF_cligase"/>
</dbReference>
<feature type="binding site" evidence="4">
    <location>
        <position position="57"/>
    </location>
    <ligand>
        <name>substrate</name>
    </ligand>
</feature>
<keyword evidence="7" id="KW-0436">Ligase</keyword>
<dbReference type="Gene3D" id="3.40.50.10420">
    <property type="entry name" value="NagB/RpiA/CoA transferase-like"/>
    <property type="match status" value="1"/>
</dbReference>
<reference evidence="8" key="1">
    <citation type="submission" date="2017-08" db="EMBL/GenBank/DDBJ databases">
        <title>A dynamic microbial community with high functional redundancy inhabits the cold, oxic subseafloor aquifer.</title>
        <authorList>
            <person name="Tully B.J."/>
            <person name="Wheat C.G."/>
            <person name="Glazer B.T."/>
            <person name="Huber J.A."/>
        </authorList>
    </citation>
    <scope>NUCLEOTIDE SEQUENCE [LARGE SCALE GENOMIC DNA]</scope>
</reference>
<sequence>MTDDTRKNLRSTLRQARQDIPSEQQNSAAKDLFNMLGNQDFFRVAQRIAFYQAVDGEIDPRLLLELALSEGKSCFLPVLSQDNPDFVSFLPYDSNTELVENKYGIAEPASSELIVSPTNFDVVFVPLVGFSENCYRLGMGKGFYDHTFSFKIFNRRSSPLLVGLAHESQLIDSFPVESWDVRLDAIATDKKIYRPEDL</sequence>
<evidence type="ECO:0000256" key="3">
    <source>
        <dbReference type="ARBA" id="ARBA00022840"/>
    </source>
</evidence>
<feature type="binding site" evidence="4">
    <location>
        <begin position="136"/>
        <end position="144"/>
    </location>
    <ligand>
        <name>ATP</name>
        <dbReference type="ChEBI" id="CHEBI:30616"/>
    </ligand>
</feature>
<dbReference type="GO" id="GO:0030272">
    <property type="term" value="F:5-formyltetrahydrofolate cyclo-ligase activity"/>
    <property type="evidence" value="ECO:0007669"/>
    <property type="project" value="UniProtKB-EC"/>
</dbReference>
<keyword evidence="3 4" id="KW-0067">ATP-binding</keyword>
<evidence type="ECO:0000256" key="1">
    <source>
        <dbReference type="ARBA" id="ARBA00010638"/>
    </source>
</evidence>
<dbReference type="GO" id="GO:0046872">
    <property type="term" value="F:metal ion binding"/>
    <property type="evidence" value="ECO:0007669"/>
    <property type="project" value="UniProtKB-KW"/>
</dbReference>
<dbReference type="EC" id="6.3.3.2" evidence="5"/>
<evidence type="ECO:0000256" key="2">
    <source>
        <dbReference type="ARBA" id="ARBA00022741"/>
    </source>
</evidence>
<dbReference type="PANTHER" id="PTHR23407:SF1">
    <property type="entry name" value="5-FORMYLTETRAHYDROFOLATE CYCLO-LIGASE"/>
    <property type="match status" value="1"/>
</dbReference>
<comment type="caution">
    <text evidence="7">The sequence shown here is derived from an EMBL/GenBank/DDBJ whole genome shotgun (WGS) entry which is preliminary data.</text>
</comment>
<evidence type="ECO:0000256" key="4">
    <source>
        <dbReference type="PIRSR" id="PIRSR006806-1"/>
    </source>
</evidence>
<dbReference type="InterPro" id="IPR024185">
    <property type="entry name" value="FTHF_cligase-like_sf"/>
</dbReference>
<protein>
    <recommendedName>
        <fullName evidence="5">5-formyltetrahydrofolate cyclo-ligase</fullName>
        <ecNumber evidence="5">6.3.3.2</ecNumber>
    </recommendedName>
</protein>
<dbReference type="SUPFAM" id="SSF100950">
    <property type="entry name" value="NagB/RpiA/CoA transferase-like"/>
    <property type="match status" value="1"/>
</dbReference>